<evidence type="ECO:0000313" key="2">
    <source>
        <dbReference type="Proteomes" id="UP001232148"/>
    </source>
</evidence>
<name>A0AAD9HST4_9PEZI</name>
<reference evidence="1" key="1">
    <citation type="submission" date="2021-06" db="EMBL/GenBank/DDBJ databases">
        <title>Comparative genomics, transcriptomics and evolutionary studies reveal genomic signatures of adaptation to plant cell wall in hemibiotrophic fungi.</title>
        <authorList>
            <consortium name="DOE Joint Genome Institute"/>
            <person name="Baroncelli R."/>
            <person name="Diaz J.F."/>
            <person name="Benocci T."/>
            <person name="Peng M."/>
            <person name="Battaglia E."/>
            <person name="Haridas S."/>
            <person name="Andreopoulos W."/>
            <person name="Labutti K."/>
            <person name="Pangilinan J."/>
            <person name="Floch G.L."/>
            <person name="Makela M.R."/>
            <person name="Henrissat B."/>
            <person name="Grigoriev I.V."/>
            <person name="Crouch J.A."/>
            <person name="De Vries R.P."/>
            <person name="Sukno S.A."/>
            <person name="Thon M.R."/>
        </authorList>
    </citation>
    <scope>NUCLEOTIDE SEQUENCE</scope>
    <source>
        <strain evidence="1">MAFF235873</strain>
    </source>
</reference>
<dbReference type="AlphaFoldDB" id="A0AAD9HST4"/>
<organism evidence="1 2">
    <name type="scientific">Colletotrichum zoysiae</name>
    <dbReference type="NCBI Taxonomy" id="1216348"/>
    <lineage>
        <taxon>Eukaryota</taxon>
        <taxon>Fungi</taxon>
        <taxon>Dikarya</taxon>
        <taxon>Ascomycota</taxon>
        <taxon>Pezizomycotina</taxon>
        <taxon>Sordariomycetes</taxon>
        <taxon>Hypocreomycetidae</taxon>
        <taxon>Glomerellales</taxon>
        <taxon>Glomerellaceae</taxon>
        <taxon>Colletotrichum</taxon>
        <taxon>Colletotrichum graminicola species complex</taxon>
    </lineage>
</organism>
<accession>A0AAD9HST4</accession>
<dbReference type="Proteomes" id="UP001232148">
    <property type="component" value="Unassembled WGS sequence"/>
</dbReference>
<proteinExistence type="predicted"/>
<keyword evidence="2" id="KW-1185">Reference proteome</keyword>
<dbReference type="EMBL" id="MU842814">
    <property type="protein sequence ID" value="KAK2034433.1"/>
    <property type="molecule type" value="Genomic_DNA"/>
</dbReference>
<protein>
    <submittedName>
        <fullName evidence="1">Uncharacterized protein</fullName>
    </submittedName>
</protein>
<sequence>MHTPKASPSGVDSVVFTAKGETDVGGLGLRWMRLRHVSRPIRSRSHRRLSFYSAVCASRVKALVRFECETAIVSPIPCAAVIDLYPSDNAVVSPQTSRTGCIQLRSALAIDAESSRQGHVDLITPDSAFRPSTPHALLRSLHSWEQQRGQTHGRHASLSLFVF</sequence>
<comment type="caution">
    <text evidence="1">The sequence shown here is derived from an EMBL/GenBank/DDBJ whole genome shotgun (WGS) entry which is preliminary data.</text>
</comment>
<gene>
    <name evidence="1" type="ORF">LX32DRAFT_396038</name>
</gene>
<evidence type="ECO:0000313" key="1">
    <source>
        <dbReference type="EMBL" id="KAK2034433.1"/>
    </source>
</evidence>